<feature type="transmembrane region" description="Helical" evidence="10">
    <location>
        <begin position="150"/>
        <end position="173"/>
    </location>
</feature>
<dbReference type="InterPro" id="IPR036640">
    <property type="entry name" value="ABC1_TM_sf"/>
</dbReference>
<dbReference type="SUPFAM" id="SSF52540">
    <property type="entry name" value="P-loop containing nucleoside triphosphate hydrolases"/>
    <property type="match status" value="1"/>
</dbReference>
<reference evidence="13 14" key="1">
    <citation type="submission" date="2016-11" db="EMBL/GenBank/DDBJ databases">
        <authorList>
            <person name="Jaros S."/>
            <person name="Januszkiewicz K."/>
            <person name="Wedrychowicz H."/>
        </authorList>
    </citation>
    <scope>NUCLEOTIDE SEQUENCE [LARGE SCALE GENOMIC DNA]</scope>
    <source>
        <strain evidence="13 14">DSM 12906</strain>
    </source>
</reference>
<dbReference type="SMART" id="SM00382">
    <property type="entry name" value="AAA"/>
    <property type="match status" value="1"/>
</dbReference>
<keyword evidence="8 10" id="KW-0472">Membrane</keyword>
<dbReference type="Pfam" id="PF00005">
    <property type="entry name" value="ABC_tran"/>
    <property type="match status" value="1"/>
</dbReference>
<keyword evidence="4 10" id="KW-0812">Transmembrane</keyword>
<evidence type="ECO:0000256" key="8">
    <source>
        <dbReference type="ARBA" id="ARBA00023136"/>
    </source>
</evidence>
<evidence type="ECO:0000256" key="3">
    <source>
        <dbReference type="ARBA" id="ARBA00022475"/>
    </source>
</evidence>
<dbReference type="InterPro" id="IPR003439">
    <property type="entry name" value="ABC_transporter-like_ATP-bd"/>
</dbReference>
<evidence type="ECO:0000256" key="1">
    <source>
        <dbReference type="ARBA" id="ARBA00004651"/>
    </source>
</evidence>
<feature type="domain" description="ABC transporter" evidence="11">
    <location>
        <begin position="351"/>
        <end position="585"/>
    </location>
</feature>
<feature type="transmembrane region" description="Helical" evidence="10">
    <location>
        <begin position="179"/>
        <end position="196"/>
    </location>
</feature>
<dbReference type="GO" id="GO:0005524">
    <property type="term" value="F:ATP binding"/>
    <property type="evidence" value="ECO:0007669"/>
    <property type="project" value="UniProtKB-KW"/>
</dbReference>
<gene>
    <name evidence="13" type="ORF">SAMN02745244_02749</name>
</gene>
<evidence type="ECO:0000256" key="2">
    <source>
        <dbReference type="ARBA" id="ARBA00022448"/>
    </source>
</evidence>
<dbReference type="AlphaFoldDB" id="A0A1M6K723"/>
<evidence type="ECO:0000256" key="5">
    <source>
        <dbReference type="ARBA" id="ARBA00022741"/>
    </source>
</evidence>
<dbReference type="EMBL" id="FQZG01000057">
    <property type="protein sequence ID" value="SHJ54744.1"/>
    <property type="molecule type" value="Genomic_DNA"/>
</dbReference>
<dbReference type="STRING" id="1123357.SAMN02745244_02749"/>
<keyword evidence="6 13" id="KW-0067">ATP-binding</keyword>
<evidence type="ECO:0000313" key="14">
    <source>
        <dbReference type="Proteomes" id="UP000184512"/>
    </source>
</evidence>
<feature type="transmembrane region" description="Helical" evidence="10">
    <location>
        <begin position="66"/>
        <end position="89"/>
    </location>
</feature>
<dbReference type="InterPro" id="IPR003593">
    <property type="entry name" value="AAA+_ATPase"/>
</dbReference>
<sequence>MRMKRDAEGCRNRSSSLRGLIDRIQPHRVRMVGLAILSLLGASGEIGFILLVTSLAVAFLGGGENVSMVLGVSLDSSGAFALAGVLLVVRTLGNLGAVQVSAGLVASVTTYERDRLARSYLMTSWAVQQASQSGRLQELMTSFIKRTTETVATVAHGVTATISLLAFVIAGFVVDPLSAAAVVGGLALASLVLGPFRRGLRHRADRHAQADIQFAKGVAEVGGLGLEMKVFGVESAFIERLGLLIRDASNAQRRTNVLVNGLPHLYTSLLYAFMLGGLAIAFMMKASNPLALSSLVLLMLRSMSYGQQMMSSLATIAGNLPFIRSVDDAIQQYVMDRAPRGEARPKSVAPLCLNAIDFAYPGGEQVLSGVTISLARGEILGIIGPSGAGKSTIVQLLLGLRQPTGGVLRVGGVSMDLVDRDWLARKVAFVPQEPRLLAGSIGDNVRFMREGITLEKVAAACVVADLMDLVSELPDGLETFVGEEGGRLSGGQRQRVAIARAIAGDPEVLVLDEPTSALDPQSEIAIRAALDRLRGRMTIVLIAHRMSTVGICDRIAVIENGTISACERPGLLSEASDFYKRSLAASAEK</sequence>
<comment type="subcellular location">
    <subcellularLocation>
        <location evidence="1">Cell membrane</location>
        <topology evidence="1">Multi-pass membrane protein</topology>
    </subcellularLocation>
</comment>
<evidence type="ECO:0000256" key="6">
    <source>
        <dbReference type="ARBA" id="ARBA00022840"/>
    </source>
</evidence>
<dbReference type="Proteomes" id="UP000184512">
    <property type="component" value="Unassembled WGS sequence"/>
</dbReference>
<keyword evidence="2" id="KW-0813">Transport</keyword>
<evidence type="ECO:0000256" key="10">
    <source>
        <dbReference type="SAM" id="Phobius"/>
    </source>
</evidence>
<evidence type="ECO:0000256" key="4">
    <source>
        <dbReference type="ARBA" id="ARBA00022692"/>
    </source>
</evidence>
<dbReference type="GO" id="GO:0140359">
    <property type="term" value="F:ABC-type transporter activity"/>
    <property type="evidence" value="ECO:0007669"/>
    <property type="project" value="InterPro"/>
</dbReference>
<dbReference type="Gene3D" id="1.20.1560.10">
    <property type="entry name" value="ABC transporter type 1, transmembrane domain"/>
    <property type="match status" value="1"/>
</dbReference>
<evidence type="ECO:0000259" key="12">
    <source>
        <dbReference type="PROSITE" id="PS50929"/>
    </source>
</evidence>
<dbReference type="InterPro" id="IPR027417">
    <property type="entry name" value="P-loop_NTPase"/>
</dbReference>
<dbReference type="PROSITE" id="PS00211">
    <property type="entry name" value="ABC_TRANSPORTER_1"/>
    <property type="match status" value="1"/>
</dbReference>
<keyword evidence="7 10" id="KW-1133">Transmembrane helix</keyword>
<dbReference type="GO" id="GO:0016887">
    <property type="term" value="F:ATP hydrolysis activity"/>
    <property type="evidence" value="ECO:0007669"/>
    <property type="project" value="InterPro"/>
</dbReference>
<dbReference type="Gene3D" id="3.40.50.300">
    <property type="entry name" value="P-loop containing nucleotide triphosphate hydrolases"/>
    <property type="match status" value="1"/>
</dbReference>
<evidence type="ECO:0000313" key="13">
    <source>
        <dbReference type="EMBL" id="SHJ54744.1"/>
    </source>
</evidence>
<keyword evidence="3" id="KW-1003">Cell membrane</keyword>
<comment type="similarity">
    <text evidence="9">Belongs to the ABC transporter superfamily. Lipid exporter (TC 3.A.1.106) family.</text>
</comment>
<dbReference type="PROSITE" id="PS50929">
    <property type="entry name" value="ABC_TM1F"/>
    <property type="match status" value="1"/>
</dbReference>
<dbReference type="PANTHER" id="PTHR24221">
    <property type="entry name" value="ATP-BINDING CASSETTE SUB-FAMILY B"/>
    <property type="match status" value="1"/>
</dbReference>
<dbReference type="FunFam" id="3.40.50.300:FF:000299">
    <property type="entry name" value="ABC transporter ATP-binding protein/permease"/>
    <property type="match status" value="1"/>
</dbReference>
<evidence type="ECO:0000256" key="9">
    <source>
        <dbReference type="ARBA" id="ARBA00061644"/>
    </source>
</evidence>
<dbReference type="PROSITE" id="PS50893">
    <property type="entry name" value="ABC_TRANSPORTER_2"/>
    <property type="match status" value="1"/>
</dbReference>
<proteinExistence type="inferred from homology"/>
<dbReference type="InterPro" id="IPR011527">
    <property type="entry name" value="ABC1_TM_dom"/>
</dbReference>
<feature type="domain" description="ABC transmembrane type-1" evidence="12">
    <location>
        <begin position="34"/>
        <end position="325"/>
    </location>
</feature>
<evidence type="ECO:0000256" key="7">
    <source>
        <dbReference type="ARBA" id="ARBA00022989"/>
    </source>
</evidence>
<dbReference type="SUPFAM" id="SSF90123">
    <property type="entry name" value="ABC transporter transmembrane region"/>
    <property type="match status" value="1"/>
</dbReference>
<keyword evidence="14" id="KW-1185">Reference proteome</keyword>
<keyword evidence="5" id="KW-0547">Nucleotide-binding</keyword>
<feature type="transmembrane region" description="Helical" evidence="10">
    <location>
        <begin position="263"/>
        <end position="284"/>
    </location>
</feature>
<dbReference type="PANTHER" id="PTHR24221:SF654">
    <property type="entry name" value="ATP-BINDING CASSETTE SUB-FAMILY B MEMBER 6"/>
    <property type="match status" value="1"/>
</dbReference>
<organism evidence="13 14">
    <name type="scientific">Tessaracoccus bendigoensis DSM 12906</name>
    <dbReference type="NCBI Taxonomy" id="1123357"/>
    <lineage>
        <taxon>Bacteria</taxon>
        <taxon>Bacillati</taxon>
        <taxon>Actinomycetota</taxon>
        <taxon>Actinomycetes</taxon>
        <taxon>Propionibacteriales</taxon>
        <taxon>Propionibacteriaceae</taxon>
        <taxon>Tessaracoccus</taxon>
    </lineage>
</organism>
<protein>
    <submittedName>
        <fullName evidence="13">ATP-binding cassette, subfamily B</fullName>
    </submittedName>
</protein>
<dbReference type="OrthoDB" id="9806127at2"/>
<name>A0A1M6K723_9ACTN</name>
<evidence type="ECO:0000259" key="11">
    <source>
        <dbReference type="PROSITE" id="PS50893"/>
    </source>
</evidence>
<dbReference type="InterPro" id="IPR017871">
    <property type="entry name" value="ABC_transporter-like_CS"/>
</dbReference>
<dbReference type="InterPro" id="IPR039421">
    <property type="entry name" value="Type_1_exporter"/>
</dbReference>
<dbReference type="GO" id="GO:0005886">
    <property type="term" value="C:plasma membrane"/>
    <property type="evidence" value="ECO:0007669"/>
    <property type="project" value="UniProtKB-SubCell"/>
</dbReference>
<accession>A0A1M6K723</accession>
<feature type="transmembrane region" description="Helical" evidence="10">
    <location>
        <begin position="32"/>
        <end position="60"/>
    </location>
</feature>